<proteinExistence type="inferred from homology"/>
<dbReference type="GO" id="GO:0070971">
    <property type="term" value="C:endoplasmic reticulum exit site"/>
    <property type="evidence" value="ECO:0007669"/>
    <property type="project" value="TreeGrafter"/>
</dbReference>
<evidence type="ECO:0000256" key="4">
    <source>
        <dbReference type="ARBA" id="ARBA00021236"/>
    </source>
</evidence>
<feature type="compositionally biased region" description="Polar residues" evidence="13">
    <location>
        <begin position="1160"/>
        <end position="1173"/>
    </location>
</feature>
<feature type="compositionally biased region" description="Pro residues" evidence="13">
    <location>
        <begin position="1042"/>
        <end position="1055"/>
    </location>
</feature>
<organism evidence="14 15">
    <name type="scientific">Smittium culicis</name>
    <dbReference type="NCBI Taxonomy" id="133412"/>
    <lineage>
        <taxon>Eukaryota</taxon>
        <taxon>Fungi</taxon>
        <taxon>Fungi incertae sedis</taxon>
        <taxon>Zoopagomycota</taxon>
        <taxon>Kickxellomycotina</taxon>
        <taxon>Harpellomycetes</taxon>
        <taxon>Harpellales</taxon>
        <taxon>Legeriomycetaceae</taxon>
        <taxon>Smittium</taxon>
    </lineage>
</organism>
<evidence type="ECO:0000313" key="14">
    <source>
        <dbReference type="EMBL" id="OMJ12314.1"/>
    </source>
</evidence>
<keyword evidence="5" id="KW-0813">Transport</keyword>
<comment type="similarity">
    <text evidence="2">Belongs to the WD repeat SEC31 family.</text>
</comment>
<dbReference type="Gene3D" id="1.25.40.1030">
    <property type="match status" value="1"/>
</dbReference>
<feature type="compositionally biased region" description="Basic residues" evidence="13">
    <location>
        <begin position="513"/>
        <end position="522"/>
    </location>
</feature>
<evidence type="ECO:0000256" key="9">
    <source>
        <dbReference type="ARBA" id="ARBA00022892"/>
    </source>
</evidence>
<feature type="compositionally biased region" description="Polar residues" evidence="13">
    <location>
        <begin position="1100"/>
        <end position="1139"/>
    </location>
</feature>
<feature type="repeat" description="WD" evidence="12">
    <location>
        <begin position="119"/>
        <end position="152"/>
    </location>
</feature>
<dbReference type="InterPro" id="IPR015943">
    <property type="entry name" value="WD40/YVTN_repeat-like_dom_sf"/>
</dbReference>
<evidence type="ECO:0000256" key="2">
    <source>
        <dbReference type="ARBA" id="ARBA00009358"/>
    </source>
</evidence>
<evidence type="ECO:0000256" key="12">
    <source>
        <dbReference type="PROSITE-ProRule" id="PRU00221"/>
    </source>
</evidence>
<dbReference type="GO" id="GO:0015031">
    <property type="term" value="P:protein transport"/>
    <property type="evidence" value="ECO:0007669"/>
    <property type="project" value="UniProtKB-KW"/>
</dbReference>
<feature type="repeat" description="WD" evidence="12">
    <location>
        <begin position="165"/>
        <end position="207"/>
    </location>
</feature>
<feature type="region of interest" description="Disordered" evidence="13">
    <location>
        <begin position="999"/>
        <end position="1173"/>
    </location>
</feature>
<dbReference type="GO" id="GO:0007029">
    <property type="term" value="P:endoplasmic reticulum organization"/>
    <property type="evidence" value="ECO:0007669"/>
    <property type="project" value="TreeGrafter"/>
</dbReference>
<name>A0A1R1XCF4_9FUNG</name>
<feature type="repeat" description="WD" evidence="12">
    <location>
        <begin position="273"/>
        <end position="315"/>
    </location>
</feature>
<feature type="compositionally biased region" description="Low complexity" evidence="13">
    <location>
        <begin position="1145"/>
        <end position="1155"/>
    </location>
</feature>
<dbReference type="PROSITE" id="PS50294">
    <property type="entry name" value="WD_REPEATS_REGION"/>
    <property type="match status" value="1"/>
</dbReference>
<comment type="function">
    <text evidence="11">Component of the coat protein complex II (COPII) which promotes the formation of transport vesicles from the endoplasmic reticulum (ER). The coat has two main functions, the physical deformation of the endoplasmic reticulum membrane into vesicles and the selection of cargo molecules.</text>
</comment>
<dbReference type="Pfam" id="PF00400">
    <property type="entry name" value="WD40"/>
    <property type="match status" value="2"/>
</dbReference>
<feature type="compositionally biased region" description="Polar residues" evidence="13">
    <location>
        <begin position="1214"/>
        <end position="1232"/>
    </location>
</feature>
<keyword evidence="8" id="KW-0256">Endoplasmic reticulum</keyword>
<dbReference type="SUPFAM" id="SSF50978">
    <property type="entry name" value="WD40 repeat-like"/>
    <property type="match status" value="1"/>
</dbReference>
<protein>
    <recommendedName>
        <fullName evidence="4">Protein transport protein SEC31</fullName>
    </recommendedName>
    <alternativeName>
        <fullName evidence="3">Protein transport protein sec31</fullName>
    </alternativeName>
</protein>
<dbReference type="PROSITE" id="PS50082">
    <property type="entry name" value="WD_REPEATS_2"/>
    <property type="match status" value="3"/>
</dbReference>
<dbReference type="GO" id="GO:0090110">
    <property type="term" value="P:COPII-coated vesicle cargo loading"/>
    <property type="evidence" value="ECO:0007669"/>
    <property type="project" value="TreeGrafter"/>
</dbReference>
<reference evidence="15" key="1">
    <citation type="submission" date="2017-01" db="EMBL/GenBank/DDBJ databases">
        <authorList>
            <person name="Wang Y."/>
            <person name="White M."/>
            <person name="Kvist S."/>
            <person name="Moncalvo J.-M."/>
        </authorList>
    </citation>
    <scope>NUCLEOTIDE SEQUENCE [LARGE SCALE GENOMIC DNA]</scope>
    <source>
        <strain evidence="15">ID-206-W2</strain>
    </source>
</reference>
<dbReference type="EMBL" id="LSSM01005618">
    <property type="protein sequence ID" value="OMJ12314.1"/>
    <property type="molecule type" value="Genomic_DNA"/>
</dbReference>
<evidence type="ECO:0000256" key="6">
    <source>
        <dbReference type="ARBA" id="ARBA00022574"/>
    </source>
</evidence>
<feature type="region of interest" description="Disordered" evidence="13">
    <location>
        <begin position="936"/>
        <end position="987"/>
    </location>
</feature>
<feature type="compositionally biased region" description="Low complexity" evidence="13">
    <location>
        <begin position="1013"/>
        <end position="1027"/>
    </location>
</feature>
<evidence type="ECO:0000256" key="8">
    <source>
        <dbReference type="ARBA" id="ARBA00022824"/>
    </source>
</evidence>
<keyword evidence="9" id="KW-0931">ER-Golgi transport</keyword>
<evidence type="ECO:0000256" key="13">
    <source>
        <dbReference type="SAM" id="MobiDB-lite"/>
    </source>
</evidence>
<feature type="compositionally biased region" description="Polar residues" evidence="13">
    <location>
        <begin position="999"/>
        <end position="1010"/>
    </location>
</feature>
<dbReference type="InterPro" id="IPR036322">
    <property type="entry name" value="WD40_repeat_dom_sf"/>
</dbReference>
<feature type="compositionally biased region" description="Basic and acidic residues" evidence="13">
    <location>
        <begin position="501"/>
        <end position="512"/>
    </location>
</feature>
<dbReference type="SMART" id="SM00320">
    <property type="entry name" value="WD40"/>
    <property type="match status" value="6"/>
</dbReference>
<evidence type="ECO:0000256" key="10">
    <source>
        <dbReference type="ARBA" id="ARBA00022927"/>
    </source>
</evidence>
<dbReference type="PANTHER" id="PTHR13923">
    <property type="entry name" value="SEC31-RELATED PROTEIN"/>
    <property type="match status" value="1"/>
</dbReference>
<keyword evidence="10" id="KW-0653">Protein transport</keyword>
<dbReference type="InterPro" id="IPR040251">
    <property type="entry name" value="SEC31-like"/>
</dbReference>
<evidence type="ECO:0000256" key="7">
    <source>
        <dbReference type="ARBA" id="ARBA00022737"/>
    </source>
</evidence>
<comment type="caution">
    <text evidence="14">The sequence shown here is derived from an EMBL/GenBank/DDBJ whole genome shotgun (WGS) entry which is preliminary data.</text>
</comment>
<feature type="compositionally biased region" description="Low complexity" evidence="13">
    <location>
        <begin position="953"/>
        <end position="974"/>
    </location>
</feature>
<dbReference type="Gene3D" id="1.20.940.10">
    <property type="entry name" value="Functional domain of the splicing factor Prp18"/>
    <property type="match status" value="1"/>
</dbReference>
<evidence type="ECO:0000256" key="1">
    <source>
        <dbReference type="ARBA" id="ARBA00004240"/>
    </source>
</evidence>
<comment type="subcellular location">
    <subcellularLocation>
        <location evidence="1">Endoplasmic reticulum</location>
    </subcellularLocation>
</comment>
<feature type="region of interest" description="Disordered" evidence="13">
    <location>
        <begin position="1214"/>
        <end position="1238"/>
    </location>
</feature>
<dbReference type="Gene3D" id="2.130.10.10">
    <property type="entry name" value="YVTN repeat-like/Quinoprotein amine dehydrogenase"/>
    <property type="match status" value="1"/>
</dbReference>
<evidence type="ECO:0000256" key="5">
    <source>
        <dbReference type="ARBA" id="ARBA00022448"/>
    </source>
</evidence>
<dbReference type="GO" id="GO:0030127">
    <property type="term" value="C:COPII vesicle coat"/>
    <property type="evidence" value="ECO:0007669"/>
    <property type="project" value="TreeGrafter"/>
</dbReference>
<keyword evidence="6 12" id="KW-0853">WD repeat</keyword>
<dbReference type="OrthoDB" id="542917at2759"/>
<feature type="compositionally biased region" description="Basic and acidic residues" evidence="13">
    <location>
        <begin position="533"/>
        <end position="550"/>
    </location>
</feature>
<evidence type="ECO:0000256" key="11">
    <source>
        <dbReference type="ARBA" id="ARBA00025471"/>
    </source>
</evidence>
<keyword evidence="15" id="KW-1185">Reference proteome</keyword>
<gene>
    <name evidence="14" type="ORF">AYI69_g9452</name>
</gene>
<evidence type="ECO:0000313" key="15">
    <source>
        <dbReference type="Proteomes" id="UP000187429"/>
    </source>
</evidence>
<dbReference type="InterPro" id="IPR001680">
    <property type="entry name" value="WD40_rpt"/>
</dbReference>
<dbReference type="PANTHER" id="PTHR13923:SF11">
    <property type="entry name" value="SECRETORY 31, ISOFORM D"/>
    <property type="match status" value="1"/>
</dbReference>
<accession>A0A1R1XCF4</accession>
<feature type="region of interest" description="Disordered" evidence="13">
    <location>
        <begin position="497"/>
        <end position="557"/>
    </location>
</feature>
<keyword evidence="7" id="KW-0677">Repeat</keyword>
<dbReference type="Proteomes" id="UP000187429">
    <property type="component" value="Unassembled WGS sequence"/>
</dbReference>
<dbReference type="GO" id="GO:0005198">
    <property type="term" value="F:structural molecule activity"/>
    <property type="evidence" value="ECO:0007669"/>
    <property type="project" value="TreeGrafter"/>
</dbReference>
<evidence type="ECO:0000256" key="3">
    <source>
        <dbReference type="ARBA" id="ARBA00013507"/>
    </source>
</evidence>
<sequence length="1352" mass="148443">MVYANLDTTAVLAWSPQAEKSIIACGTVAGAMDATFSSTSTLHFYDILGYSKDSTSSTKSIASISASGRFHRLAWSNAIQNRPHGILAGGLENGQISVWDPKEITDSIDSSKVSPIFNSSDHTGAVAGLQFNPFQNNLLASGAANGEILIWDALSDFKSYSPGARSSRIEDVTDLSWNNQVQQILATSSNSGSTAVWDLRNRREVMNLAHSGNLGLDLNQGMSSSNGMSRSGVSAVKWHPNSPTQLVTSLDDDKTPVILAWDLRNAKSPTKFYSGHNRGILSLSWCLKDPSLLLSSGKDNRTICWNVDSGEIISELPTSNNWVFDVQWNQKNPNFLSTASFEGKISIYKTQPISKESQTTTFVEDPFDISNSQDLSQSLVLKSPPKWLSRPCGASFGFGNKLVSFNNSSSNVSCFQVVSDLELTNHALELNQKLQAGELESLCLDRMKEATDKLEIDEWKTLSLLFQPNAREKLIEMLGFDKSNLKTKVEKLLADLSSKNSEPEAIKEEPKKSKSKKSKKTKKTESENVDDAAEVHETPDATQEDDKEHTPFAADDSNSSDLFLKSISKDGDSLSESIADLSISETVSNNVDFSGSFSLQCSEQDTDDLISKSLMLGNIEDAVSICIENNRFADALVLASCSSPELTAKTQLAYFQKRGKSFPYVRLLYSIYSNDLTDIVRNSEIKEWPMVLSFICTYSQDTHFSHHCSQLGARLESAFAKSDDQDLMWGALLCYLVSGNVGKISLIWIKRHQKNEPISKNPSSLSSLKTISSLHKFVEKLSILIAAIDFVDPSVGSSSDSASAGQKYLLSPLYDIYVDYAEFLVSQGLFTMCMDFLNRIPSDYTTKDSNGNDRVSALKYRLYKSGCVAWNGLSLPSPDFDLQTINAEITQAPAYNNTSAPVSTNNQYTHSAQNFYSQNTGYAQPPQAANSMANQNQFYNNKPPMHQPNHSHPPSNLNSYNQSQPQQQYNSFNPAMNSPHIPQIPKPQIQNISTDYNQTYQNTQPISPNTALGYPPNSYYNPNSGPSMISPSQSNINRAALNPPPVSMIPPPRPVNPQSIPTGATPPPQKEGAWNDPPMIAKPIKRSNPSVPKPPVISNPFPNGRSTPPLSQSSSNLAGSTQIDNSANKPYQQQPISSYNPNPPQFNQQQQFQQPPVYPTPNSGSMPTFGAQPQMQQTNMFNPALGLQGVQPAQPMATRGQVVAPPSAINNRASANVVQQAKSPNSQSSSNLKFPPGDRSHFPDYWKPVHAKLQALLEKCQKFTPNNQKRIIEDSNKRLQQLFDLMNNDAIPKAGANSEINTLFSNLISSIETRNYHSAHSDVTSIMSSSSDLTSSMLGVKRMIDILKSLPV</sequence>